<keyword evidence="1" id="KW-1133">Transmembrane helix</keyword>
<protein>
    <submittedName>
        <fullName evidence="2">Uncharacterized protein</fullName>
    </submittedName>
</protein>
<keyword evidence="1" id="KW-0472">Membrane</keyword>
<sequence length="182" mass="19569">MQRIFLLFVVAAAALAMGMGVGSAIAQENTTEVANETVEPDYEIAFNEYIRIVEYELKDGTATVTIDSERNHTVTMEDAMDGIGEDGIVEPYSREYSVSEGETTITMDVREFRGASTVGVTVGGTTARLSTQMQEPSDTEENPFHTFGGESGLFFGVFMSVGLAGVGTVIVLRQEESGVIEA</sequence>
<proteinExistence type="predicted"/>
<keyword evidence="1" id="KW-0812">Transmembrane</keyword>
<evidence type="ECO:0000313" key="3">
    <source>
        <dbReference type="Proteomes" id="UP000198882"/>
    </source>
</evidence>
<evidence type="ECO:0000256" key="1">
    <source>
        <dbReference type="SAM" id="Phobius"/>
    </source>
</evidence>
<dbReference type="AlphaFoldDB" id="A0A1G9E3L1"/>
<accession>A0A1G9E3L1</accession>
<dbReference type="OrthoDB" id="269681at2157"/>
<dbReference type="Proteomes" id="UP000198882">
    <property type="component" value="Unassembled WGS sequence"/>
</dbReference>
<keyword evidence="3" id="KW-1185">Reference proteome</keyword>
<dbReference type="InterPro" id="IPR058376">
    <property type="entry name" value="DUF8063"/>
</dbReference>
<organism evidence="2 3">
    <name type="scientific">Natronorubrum texcoconense</name>
    <dbReference type="NCBI Taxonomy" id="1095776"/>
    <lineage>
        <taxon>Archaea</taxon>
        <taxon>Methanobacteriati</taxon>
        <taxon>Methanobacteriota</taxon>
        <taxon>Stenosarchaea group</taxon>
        <taxon>Halobacteria</taxon>
        <taxon>Halobacteriales</taxon>
        <taxon>Natrialbaceae</taxon>
        <taxon>Natronorubrum</taxon>
    </lineage>
</organism>
<evidence type="ECO:0000313" key="2">
    <source>
        <dbReference type="EMBL" id="SDK70702.1"/>
    </source>
</evidence>
<dbReference type="Pfam" id="PF26259">
    <property type="entry name" value="DUF8063"/>
    <property type="match status" value="1"/>
</dbReference>
<dbReference type="RefSeq" id="WP_090310464.1">
    <property type="nucleotide sequence ID" value="NZ_FNFE01000006.1"/>
</dbReference>
<gene>
    <name evidence="2" type="ORF">SAMN04515672_3744</name>
</gene>
<name>A0A1G9E3L1_9EURY</name>
<dbReference type="STRING" id="1095776.SAMN04515672_3744"/>
<reference evidence="3" key="1">
    <citation type="submission" date="2016-10" db="EMBL/GenBank/DDBJ databases">
        <authorList>
            <person name="Varghese N."/>
            <person name="Submissions S."/>
        </authorList>
    </citation>
    <scope>NUCLEOTIDE SEQUENCE [LARGE SCALE GENOMIC DNA]</scope>
    <source>
        <strain evidence="3">B4,CECT 8067,JCM 17497</strain>
    </source>
</reference>
<feature type="transmembrane region" description="Helical" evidence="1">
    <location>
        <begin position="152"/>
        <end position="172"/>
    </location>
</feature>
<dbReference type="EMBL" id="FNFE01000006">
    <property type="protein sequence ID" value="SDK70702.1"/>
    <property type="molecule type" value="Genomic_DNA"/>
</dbReference>